<dbReference type="STRING" id="650164.K5WJJ4"/>
<dbReference type="GeneID" id="18918623"/>
<evidence type="ECO:0000256" key="1">
    <source>
        <dbReference type="SAM" id="MobiDB-lite"/>
    </source>
</evidence>
<feature type="compositionally biased region" description="Polar residues" evidence="1">
    <location>
        <begin position="338"/>
        <end position="352"/>
    </location>
</feature>
<dbReference type="Proteomes" id="UP000008370">
    <property type="component" value="Unassembled WGS sequence"/>
</dbReference>
<feature type="compositionally biased region" description="Basic and acidic residues" evidence="1">
    <location>
        <begin position="243"/>
        <end position="260"/>
    </location>
</feature>
<keyword evidence="3" id="KW-1185">Reference proteome</keyword>
<dbReference type="KEGG" id="pco:PHACADRAFT_263686"/>
<name>K5WJJ4_PHACS</name>
<feature type="compositionally biased region" description="Basic residues" evidence="1">
    <location>
        <begin position="457"/>
        <end position="469"/>
    </location>
</feature>
<evidence type="ECO:0000313" key="3">
    <source>
        <dbReference type="Proteomes" id="UP000008370"/>
    </source>
</evidence>
<protein>
    <submittedName>
        <fullName evidence="2">Uncharacterized protein</fullName>
    </submittedName>
</protein>
<feature type="compositionally biased region" description="Polar residues" evidence="1">
    <location>
        <begin position="553"/>
        <end position="570"/>
    </location>
</feature>
<feature type="region of interest" description="Disordered" evidence="1">
    <location>
        <begin position="229"/>
        <end position="272"/>
    </location>
</feature>
<feature type="region of interest" description="Disordered" evidence="1">
    <location>
        <begin position="119"/>
        <end position="170"/>
    </location>
</feature>
<feature type="region of interest" description="Disordered" evidence="1">
    <location>
        <begin position="338"/>
        <end position="357"/>
    </location>
</feature>
<dbReference type="InParanoid" id="K5WJJ4"/>
<feature type="region of interest" description="Disordered" evidence="1">
    <location>
        <begin position="455"/>
        <end position="576"/>
    </location>
</feature>
<dbReference type="EMBL" id="JH930478">
    <property type="protein sequence ID" value="EKM50412.1"/>
    <property type="molecule type" value="Genomic_DNA"/>
</dbReference>
<feature type="compositionally biased region" description="Basic and acidic residues" evidence="1">
    <location>
        <begin position="513"/>
        <end position="523"/>
    </location>
</feature>
<feature type="compositionally biased region" description="Acidic residues" evidence="1">
    <location>
        <begin position="144"/>
        <end position="167"/>
    </location>
</feature>
<organism evidence="2 3">
    <name type="scientific">Phanerochaete carnosa (strain HHB-10118-sp)</name>
    <name type="common">White-rot fungus</name>
    <name type="synonym">Peniophora carnosa</name>
    <dbReference type="NCBI Taxonomy" id="650164"/>
    <lineage>
        <taxon>Eukaryota</taxon>
        <taxon>Fungi</taxon>
        <taxon>Dikarya</taxon>
        <taxon>Basidiomycota</taxon>
        <taxon>Agaricomycotina</taxon>
        <taxon>Agaricomycetes</taxon>
        <taxon>Polyporales</taxon>
        <taxon>Phanerochaetaceae</taxon>
        <taxon>Phanerochaete</taxon>
    </lineage>
</organism>
<dbReference type="HOGENOM" id="CLU_009140_0_0_1"/>
<proteinExistence type="predicted"/>
<dbReference type="OrthoDB" id="3259498at2759"/>
<sequence length="576" mass="62102">MDGRLGVSFGGDGWSEDEESSFDADLFFANLDDSSDSCGSPAALRPDSFGSGMDADSVGTFSGDEEDALLLMDIDPSVQMRRSTGEFEVGVELDGLALGLDGQLLLPSNFAQFAAFEGDSDNSNETDVDMTISQSGSSTGDDAGASDEDGLFLEEGDGETTEDELVDPDGLPNSKAMMLFRWPEPISGIDPRSTVTQSSGPADIQGSPQASHTLRMALQFVVDDRYSATPSGDTRLSVEDSGDSSHHCDSPKMYEGETRRTPGVPVMGQFEPAPTGEVSRIAIIGENHAPIPSPFPRSKILRAKQRKPRADEKAGSLDFTTDSEVYGRNSSTLFVSVNPPSSDELGSQSHALTSDDPLSTDAIDLDDVLDASLLDSEPLFRSTTPSQHDWLSPSTPIATASIENLNRWDRIPVGTFRRTRETSLLESTPGSDTGIANSYPGISALLNNDMLDTPKSKVSKLKGKSKKGSKSGASNPLVISPVLLPVRDGDRTPTGSGVYNPFQQNGHPHQQKSRRELRKEKAMVKRKMISKHGPQPSLRNYPHAHRHHYPNMKSRSSGSMQRTHLAQSSHVPHLNL</sequence>
<feature type="compositionally biased region" description="Acidic residues" evidence="1">
    <location>
        <begin position="119"/>
        <end position="128"/>
    </location>
</feature>
<reference evidence="2 3" key="1">
    <citation type="journal article" date="2012" name="BMC Genomics">
        <title>Comparative genomics of the white-rot fungi, Phanerochaete carnosa and P. chrysosporium, to elucidate the genetic basis of the distinct wood types they colonize.</title>
        <authorList>
            <person name="Suzuki H."/>
            <person name="MacDonald J."/>
            <person name="Syed K."/>
            <person name="Salamov A."/>
            <person name="Hori C."/>
            <person name="Aerts A."/>
            <person name="Henrissat B."/>
            <person name="Wiebenga A."/>
            <person name="vanKuyk P.A."/>
            <person name="Barry K."/>
            <person name="Lindquist E."/>
            <person name="LaButti K."/>
            <person name="Lapidus A."/>
            <person name="Lucas S."/>
            <person name="Coutinho P."/>
            <person name="Gong Y."/>
            <person name="Samejima M."/>
            <person name="Mahadevan R."/>
            <person name="Abou-Zaid M."/>
            <person name="de Vries R.P."/>
            <person name="Igarashi K."/>
            <person name="Yadav J.S."/>
            <person name="Grigoriev I.V."/>
            <person name="Master E.R."/>
        </authorList>
    </citation>
    <scope>NUCLEOTIDE SEQUENCE [LARGE SCALE GENOMIC DNA]</scope>
    <source>
        <strain evidence="2 3">HHB-10118-sp</strain>
    </source>
</reference>
<gene>
    <name evidence="2" type="ORF">PHACADRAFT_263686</name>
</gene>
<dbReference type="RefSeq" id="XP_007400684.1">
    <property type="nucleotide sequence ID" value="XM_007400622.1"/>
</dbReference>
<dbReference type="AlphaFoldDB" id="K5WJJ4"/>
<feature type="compositionally biased region" description="Polar residues" evidence="1">
    <location>
        <begin position="493"/>
        <end position="508"/>
    </location>
</feature>
<evidence type="ECO:0000313" key="2">
    <source>
        <dbReference type="EMBL" id="EKM50412.1"/>
    </source>
</evidence>
<accession>K5WJJ4</accession>